<dbReference type="Pfam" id="PF05656">
    <property type="entry name" value="DUF805"/>
    <property type="match status" value="1"/>
</dbReference>
<keyword evidence="1" id="KW-1133">Transmembrane helix</keyword>
<feature type="transmembrane region" description="Helical" evidence="1">
    <location>
        <begin position="75"/>
        <end position="92"/>
    </location>
</feature>
<proteinExistence type="predicted"/>
<keyword evidence="3" id="KW-1185">Reference proteome</keyword>
<evidence type="ECO:0000313" key="2">
    <source>
        <dbReference type="EMBL" id="MFD1190347.1"/>
    </source>
</evidence>
<protein>
    <submittedName>
        <fullName evidence="2">DUF805 domain-containing protein</fullName>
    </submittedName>
</protein>
<dbReference type="InterPro" id="IPR008523">
    <property type="entry name" value="DUF805"/>
</dbReference>
<dbReference type="EMBL" id="JBHTLQ010000012">
    <property type="protein sequence ID" value="MFD1190347.1"/>
    <property type="molecule type" value="Genomic_DNA"/>
</dbReference>
<dbReference type="PANTHER" id="PTHR34980">
    <property type="entry name" value="INNER MEMBRANE PROTEIN-RELATED-RELATED"/>
    <property type="match status" value="1"/>
</dbReference>
<dbReference type="Proteomes" id="UP001597216">
    <property type="component" value="Unassembled WGS sequence"/>
</dbReference>
<sequence>MLDRLFKFSGRSSRLAFWRVQLICSALIGLVWILGLAASLVVGPWSAPLFLPILLLLIPLVAVGVRRVHDRGRDWRWLVLLALGPYLLAMWASLSPPLVGVVLMLAATLLNLWGWVELGLLKGDPGPNAYGPPPRLDAL</sequence>
<keyword evidence="1" id="KW-0812">Transmembrane</keyword>
<reference evidence="3" key="1">
    <citation type="journal article" date="2019" name="Int. J. Syst. Evol. Microbiol.">
        <title>The Global Catalogue of Microorganisms (GCM) 10K type strain sequencing project: providing services to taxonomists for standard genome sequencing and annotation.</title>
        <authorList>
            <consortium name="The Broad Institute Genomics Platform"/>
            <consortium name="The Broad Institute Genome Sequencing Center for Infectious Disease"/>
            <person name="Wu L."/>
            <person name="Ma J."/>
        </authorList>
    </citation>
    <scope>NUCLEOTIDE SEQUENCE [LARGE SCALE GENOMIC DNA]</scope>
    <source>
        <strain evidence="3">CCUG 55074</strain>
    </source>
</reference>
<comment type="caution">
    <text evidence="2">The sequence shown here is derived from an EMBL/GenBank/DDBJ whole genome shotgun (WGS) entry which is preliminary data.</text>
</comment>
<evidence type="ECO:0000256" key="1">
    <source>
        <dbReference type="SAM" id="Phobius"/>
    </source>
</evidence>
<gene>
    <name evidence="2" type="ORF">ACFQ27_07125</name>
</gene>
<feature type="transmembrane region" description="Helical" evidence="1">
    <location>
        <begin position="49"/>
        <end position="68"/>
    </location>
</feature>
<accession>A0ABW3T2Z1</accession>
<feature type="transmembrane region" description="Helical" evidence="1">
    <location>
        <begin position="20"/>
        <end position="43"/>
    </location>
</feature>
<evidence type="ECO:0000313" key="3">
    <source>
        <dbReference type="Proteomes" id="UP001597216"/>
    </source>
</evidence>
<dbReference type="RefSeq" id="WP_374347628.1">
    <property type="nucleotide sequence ID" value="NZ_JBHTLQ010000012.1"/>
</dbReference>
<dbReference type="PANTHER" id="PTHR34980:SF3">
    <property type="entry name" value="BLR8105 PROTEIN"/>
    <property type="match status" value="1"/>
</dbReference>
<name>A0ABW3T2Z1_9CAUL</name>
<organism evidence="2 3">
    <name type="scientific">Phenylobacterium conjunctum</name>
    <dbReference type="NCBI Taxonomy" id="1298959"/>
    <lineage>
        <taxon>Bacteria</taxon>
        <taxon>Pseudomonadati</taxon>
        <taxon>Pseudomonadota</taxon>
        <taxon>Alphaproteobacteria</taxon>
        <taxon>Caulobacterales</taxon>
        <taxon>Caulobacteraceae</taxon>
        <taxon>Phenylobacterium</taxon>
    </lineage>
</organism>
<feature type="transmembrane region" description="Helical" evidence="1">
    <location>
        <begin position="98"/>
        <end position="116"/>
    </location>
</feature>
<keyword evidence="1" id="KW-0472">Membrane</keyword>